<evidence type="ECO:0000259" key="5">
    <source>
        <dbReference type="PROSITE" id="PS50931"/>
    </source>
</evidence>
<dbReference type="Proteomes" id="UP000267535">
    <property type="component" value="Unassembled WGS sequence"/>
</dbReference>
<comment type="similarity">
    <text evidence="1">Belongs to the LysR transcriptional regulatory family.</text>
</comment>
<reference evidence="6 7" key="1">
    <citation type="submission" date="2018-11" db="EMBL/GenBank/DDBJ databases">
        <title>The draft genome sequence of Amphritea balenae JAMM 1525T.</title>
        <authorList>
            <person name="Fang Z."/>
            <person name="Zhang Y."/>
            <person name="Han X."/>
        </authorList>
    </citation>
    <scope>NUCLEOTIDE SEQUENCE [LARGE SCALE GENOMIC DNA]</scope>
    <source>
        <strain evidence="6 7">JAMM 1525</strain>
    </source>
</reference>
<dbReference type="InterPro" id="IPR036390">
    <property type="entry name" value="WH_DNA-bd_sf"/>
</dbReference>
<name>A0A3P1SJ87_9GAMM</name>
<dbReference type="FunFam" id="1.10.10.10:FF:000001">
    <property type="entry name" value="LysR family transcriptional regulator"/>
    <property type="match status" value="1"/>
</dbReference>
<evidence type="ECO:0000256" key="2">
    <source>
        <dbReference type="ARBA" id="ARBA00023015"/>
    </source>
</evidence>
<keyword evidence="4" id="KW-0804">Transcription</keyword>
<dbReference type="SUPFAM" id="SSF53850">
    <property type="entry name" value="Periplasmic binding protein-like II"/>
    <property type="match status" value="1"/>
</dbReference>
<keyword evidence="2" id="KW-0805">Transcription regulation</keyword>
<dbReference type="InterPro" id="IPR005119">
    <property type="entry name" value="LysR_subst-bd"/>
</dbReference>
<evidence type="ECO:0000256" key="1">
    <source>
        <dbReference type="ARBA" id="ARBA00009437"/>
    </source>
</evidence>
<evidence type="ECO:0000313" key="7">
    <source>
        <dbReference type="Proteomes" id="UP000267535"/>
    </source>
</evidence>
<proteinExistence type="inferred from homology"/>
<dbReference type="InterPro" id="IPR036388">
    <property type="entry name" value="WH-like_DNA-bd_sf"/>
</dbReference>
<sequence>MEIRQIRYFLAVQETGSFTKAAEKMFVTQPALSAAVKNLEQELGVELLRRSHKQVTLTPAGRRFRDRAFAILAECNAAKSELMAEQHPRQLRIGVLDTLNTPPVNQLLHEFHTSYPEIELHLHSGNKLALANKMGQNKVDLLLTSLSGEDSSDTKLPLYQERFQLMVSRQHELANRTCVRLSDLHGLPFVLRKNCEVLNEGKRVFLAEQAQPHITCRTDNDSWALTMVRNNLAAAILAETVTEEGTVSIPIVDFGLVRTVACVWRQHSDQETVQTFTAFAAQDSWRGLAKAV</sequence>
<keyword evidence="3" id="KW-0238">DNA-binding</keyword>
<dbReference type="PANTHER" id="PTHR30346:SF28">
    <property type="entry name" value="HTH-TYPE TRANSCRIPTIONAL REGULATOR CYNR"/>
    <property type="match status" value="1"/>
</dbReference>
<evidence type="ECO:0000313" key="6">
    <source>
        <dbReference type="EMBL" id="RRC97208.1"/>
    </source>
</evidence>
<accession>A0A3P1SJ87</accession>
<comment type="caution">
    <text evidence="6">The sequence shown here is derived from an EMBL/GenBank/DDBJ whole genome shotgun (WGS) entry which is preliminary data.</text>
</comment>
<dbReference type="OrthoDB" id="6624490at2"/>
<dbReference type="SUPFAM" id="SSF46785">
    <property type="entry name" value="Winged helix' DNA-binding domain"/>
    <property type="match status" value="1"/>
</dbReference>
<protein>
    <submittedName>
        <fullName evidence="6">LysR family transcriptional regulator</fullName>
    </submittedName>
</protein>
<dbReference type="GO" id="GO:0032993">
    <property type="term" value="C:protein-DNA complex"/>
    <property type="evidence" value="ECO:0007669"/>
    <property type="project" value="TreeGrafter"/>
</dbReference>
<dbReference type="InterPro" id="IPR000847">
    <property type="entry name" value="LysR_HTH_N"/>
</dbReference>
<dbReference type="PRINTS" id="PR00039">
    <property type="entry name" value="HTHLYSR"/>
</dbReference>
<dbReference type="Pfam" id="PF00126">
    <property type="entry name" value="HTH_1"/>
    <property type="match status" value="1"/>
</dbReference>
<dbReference type="GO" id="GO:0003677">
    <property type="term" value="F:DNA binding"/>
    <property type="evidence" value="ECO:0007669"/>
    <property type="project" value="UniProtKB-KW"/>
</dbReference>
<evidence type="ECO:0000256" key="4">
    <source>
        <dbReference type="ARBA" id="ARBA00023163"/>
    </source>
</evidence>
<feature type="domain" description="HTH lysR-type" evidence="5">
    <location>
        <begin position="1"/>
        <end position="58"/>
    </location>
</feature>
<keyword evidence="7" id="KW-1185">Reference proteome</keyword>
<dbReference type="Gene3D" id="3.40.190.10">
    <property type="entry name" value="Periplasmic binding protein-like II"/>
    <property type="match status" value="2"/>
</dbReference>
<organism evidence="6 7">
    <name type="scientific">Amphritea balenae</name>
    <dbReference type="NCBI Taxonomy" id="452629"/>
    <lineage>
        <taxon>Bacteria</taxon>
        <taxon>Pseudomonadati</taxon>
        <taxon>Pseudomonadota</taxon>
        <taxon>Gammaproteobacteria</taxon>
        <taxon>Oceanospirillales</taxon>
        <taxon>Oceanospirillaceae</taxon>
        <taxon>Amphritea</taxon>
    </lineage>
</organism>
<dbReference type="Gene3D" id="1.10.10.10">
    <property type="entry name" value="Winged helix-like DNA-binding domain superfamily/Winged helix DNA-binding domain"/>
    <property type="match status" value="1"/>
</dbReference>
<dbReference type="PANTHER" id="PTHR30346">
    <property type="entry name" value="TRANSCRIPTIONAL DUAL REGULATOR HCAR-RELATED"/>
    <property type="match status" value="1"/>
</dbReference>
<dbReference type="AlphaFoldDB" id="A0A3P1SJ87"/>
<dbReference type="RefSeq" id="WP_124927666.1">
    <property type="nucleotide sequence ID" value="NZ_BMOH01000002.1"/>
</dbReference>
<evidence type="ECO:0000256" key="3">
    <source>
        <dbReference type="ARBA" id="ARBA00023125"/>
    </source>
</evidence>
<dbReference type="GO" id="GO:0003700">
    <property type="term" value="F:DNA-binding transcription factor activity"/>
    <property type="evidence" value="ECO:0007669"/>
    <property type="project" value="InterPro"/>
</dbReference>
<dbReference type="EMBL" id="RQXV01000013">
    <property type="protein sequence ID" value="RRC97208.1"/>
    <property type="molecule type" value="Genomic_DNA"/>
</dbReference>
<dbReference type="Pfam" id="PF03466">
    <property type="entry name" value="LysR_substrate"/>
    <property type="match status" value="1"/>
</dbReference>
<dbReference type="PROSITE" id="PS50931">
    <property type="entry name" value="HTH_LYSR"/>
    <property type="match status" value="1"/>
</dbReference>
<dbReference type="CDD" id="cd05466">
    <property type="entry name" value="PBP2_LTTR_substrate"/>
    <property type="match status" value="1"/>
</dbReference>
<gene>
    <name evidence="6" type="ORF">EHS89_18535</name>
</gene>